<dbReference type="PANTHER" id="PTHR21250">
    <property type="entry name" value="PRE-RRNA-PROCESSING PROTEIN TSR2 HOMOLOG"/>
    <property type="match status" value="1"/>
</dbReference>
<reference evidence="4" key="1">
    <citation type="submission" date="2022-07" db="EMBL/GenBank/DDBJ databases">
        <title>Phylogenomic reconstructions and comparative analyses of Kickxellomycotina fungi.</title>
        <authorList>
            <person name="Reynolds N.K."/>
            <person name="Stajich J.E."/>
            <person name="Barry K."/>
            <person name="Grigoriev I.V."/>
            <person name="Crous P."/>
            <person name="Smith M.E."/>
        </authorList>
    </citation>
    <scope>NUCLEOTIDE SEQUENCE</scope>
    <source>
        <strain evidence="4">NBRC 100468</strain>
    </source>
</reference>
<protein>
    <submittedName>
        <fullName evidence="4">rRNA accumulation- protein</fullName>
    </submittedName>
</protein>
<dbReference type="Pfam" id="PF10273">
    <property type="entry name" value="WGG"/>
    <property type="match status" value="1"/>
</dbReference>
<dbReference type="AlphaFoldDB" id="A0A9W8AB33"/>
<keyword evidence="2" id="KW-0698">rRNA processing</keyword>
<comment type="caution">
    <text evidence="4">The sequence shown here is derived from an EMBL/GenBank/DDBJ whole genome shotgun (WGS) entry which is preliminary data.</text>
</comment>
<accession>A0A9W8AB33</accession>
<organism evidence="4 5">
    <name type="scientific">Mycoemilia scoparia</name>
    <dbReference type="NCBI Taxonomy" id="417184"/>
    <lineage>
        <taxon>Eukaryota</taxon>
        <taxon>Fungi</taxon>
        <taxon>Fungi incertae sedis</taxon>
        <taxon>Zoopagomycota</taxon>
        <taxon>Kickxellomycotina</taxon>
        <taxon>Kickxellomycetes</taxon>
        <taxon>Kickxellales</taxon>
        <taxon>Kickxellaceae</taxon>
        <taxon>Mycoemilia</taxon>
    </lineage>
</organism>
<gene>
    <name evidence="4" type="primary">TSR2</name>
    <name evidence="4" type="ORF">H4219_000279</name>
</gene>
<evidence type="ECO:0000256" key="1">
    <source>
        <dbReference type="ARBA" id="ARBA00006524"/>
    </source>
</evidence>
<dbReference type="InterPro" id="IPR019398">
    <property type="entry name" value="Pre-rRNA_process_TSR2"/>
</dbReference>
<keyword evidence="5" id="KW-1185">Reference proteome</keyword>
<dbReference type="Proteomes" id="UP001150538">
    <property type="component" value="Unassembled WGS sequence"/>
</dbReference>
<dbReference type="GO" id="GO:0006364">
    <property type="term" value="P:rRNA processing"/>
    <property type="evidence" value="ECO:0007669"/>
    <property type="project" value="UniProtKB-KW"/>
</dbReference>
<evidence type="ECO:0000256" key="3">
    <source>
        <dbReference type="SAM" id="MobiDB-lite"/>
    </source>
</evidence>
<dbReference type="OrthoDB" id="263560at2759"/>
<dbReference type="EMBL" id="JANBPU010000002">
    <property type="protein sequence ID" value="KAJ1921932.1"/>
    <property type="molecule type" value="Genomic_DNA"/>
</dbReference>
<sequence length="165" mass="18697">MSTTVQGNNSNTTQNKVHPNKAAFIEGIDHVFAKWTALLLAVENEWGGPDSIEKRDWMVDMVVDLFDKDGKNVIPEDVEDRLLQIMEDEFQTQIEDSSARDIGVIVCQMFKECIHGDHSRVDKLLKEREEREAAKAEKQIINSSKGQVESDSEDGSDDENEVEMN</sequence>
<evidence type="ECO:0000313" key="4">
    <source>
        <dbReference type="EMBL" id="KAJ1921932.1"/>
    </source>
</evidence>
<evidence type="ECO:0000256" key="2">
    <source>
        <dbReference type="ARBA" id="ARBA00022552"/>
    </source>
</evidence>
<proteinExistence type="inferred from homology"/>
<evidence type="ECO:0000313" key="5">
    <source>
        <dbReference type="Proteomes" id="UP001150538"/>
    </source>
</evidence>
<comment type="similarity">
    <text evidence="1">Belongs to the TSR2 family.</text>
</comment>
<feature type="compositionally biased region" description="Acidic residues" evidence="3">
    <location>
        <begin position="150"/>
        <end position="165"/>
    </location>
</feature>
<feature type="region of interest" description="Disordered" evidence="3">
    <location>
        <begin position="135"/>
        <end position="165"/>
    </location>
</feature>
<name>A0A9W8AB33_9FUNG</name>